<dbReference type="FunCoup" id="A0A482WI96">
    <property type="interactions" value="276"/>
</dbReference>
<protein>
    <recommendedName>
        <fullName evidence="3">Complex I-15 kDa</fullName>
    </recommendedName>
</protein>
<dbReference type="OrthoDB" id="9992197at2759"/>
<dbReference type="Proteomes" id="UP000291343">
    <property type="component" value="Unassembled WGS sequence"/>
</dbReference>
<dbReference type="PANTHER" id="PTHR21268:SF2">
    <property type="entry name" value="NADH DEHYDROGENASE [UBIQUINONE] IRON-SULFUR PROTEIN 5"/>
    <property type="match status" value="1"/>
</dbReference>
<dbReference type="PROSITE" id="PS51808">
    <property type="entry name" value="CHCH"/>
    <property type="match status" value="1"/>
</dbReference>
<reference evidence="1 2" key="1">
    <citation type="journal article" date="2017" name="Gigascience">
        <title>Genome sequence of the small brown planthopper, Laodelphax striatellus.</title>
        <authorList>
            <person name="Zhu J."/>
            <person name="Jiang F."/>
            <person name="Wang X."/>
            <person name="Yang P."/>
            <person name="Bao Y."/>
            <person name="Zhao W."/>
            <person name="Wang W."/>
            <person name="Lu H."/>
            <person name="Wang Q."/>
            <person name="Cui N."/>
            <person name="Li J."/>
            <person name="Chen X."/>
            <person name="Luo L."/>
            <person name="Yu J."/>
            <person name="Kang L."/>
            <person name="Cui F."/>
        </authorList>
    </citation>
    <scope>NUCLEOTIDE SEQUENCE [LARGE SCALE GENOMIC DNA]</scope>
    <source>
        <strain evidence="1">Lst14</strain>
    </source>
</reference>
<evidence type="ECO:0000313" key="2">
    <source>
        <dbReference type="Proteomes" id="UP000291343"/>
    </source>
</evidence>
<proteinExistence type="predicted"/>
<accession>A0A482WI96</accession>
<sequence>MESQFTPYFRLPFLDYGNYFVTHQDFGPCAKLEMQALNCLEAYGKVLGKEKCADLLHDYEQCFHGTLQYKRVLAMRTERHRQYYMGERKDHYAEPPKSGSF</sequence>
<evidence type="ECO:0008006" key="3">
    <source>
        <dbReference type="Google" id="ProtNLM"/>
    </source>
</evidence>
<dbReference type="EMBL" id="QKKF02035457">
    <property type="protein sequence ID" value="RZF32956.1"/>
    <property type="molecule type" value="Genomic_DNA"/>
</dbReference>
<dbReference type="SUPFAM" id="SSF47072">
    <property type="entry name" value="Cysteine alpha-hairpin motif"/>
    <property type="match status" value="1"/>
</dbReference>
<dbReference type="SMR" id="A0A482WI96"/>
<comment type="caution">
    <text evidence="1">The sequence shown here is derived from an EMBL/GenBank/DDBJ whole genome shotgun (WGS) entry which is preliminary data.</text>
</comment>
<dbReference type="InterPro" id="IPR009069">
    <property type="entry name" value="Cys_alpha_HP_mot_SF"/>
</dbReference>
<evidence type="ECO:0000313" key="1">
    <source>
        <dbReference type="EMBL" id="RZF32956.1"/>
    </source>
</evidence>
<name>A0A482WI96_LAOST</name>
<keyword evidence="2" id="KW-1185">Reference proteome</keyword>
<dbReference type="PANTHER" id="PTHR21268">
    <property type="entry name" value="NADH DEHYDROGENASE [UBIQUINONE] IRON-SULFUR PROTEIN 5"/>
    <property type="match status" value="1"/>
</dbReference>
<organism evidence="1 2">
    <name type="scientific">Laodelphax striatellus</name>
    <name type="common">Small brown planthopper</name>
    <name type="synonym">Delphax striatella</name>
    <dbReference type="NCBI Taxonomy" id="195883"/>
    <lineage>
        <taxon>Eukaryota</taxon>
        <taxon>Metazoa</taxon>
        <taxon>Ecdysozoa</taxon>
        <taxon>Arthropoda</taxon>
        <taxon>Hexapoda</taxon>
        <taxon>Insecta</taxon>
        <taxon>Pterygota</taxon>
        <taxon>Neoptera</taxon>
        <taxon>Paraneoptera</taxon>
        <taxon>Hemiptera</taxon>
        <taxon>Auchenorrhyncha</taxon>
        <taxon>Fulgoroidea</taxon>
        <taxon>Delphacidae</taxon>
        <taxon>Criomorphinae</taxon>
        <taxon>Laodelphax</taxon>
    </lineage>
</organism>
<dbReference type="AlphaFoldDB" id="A0A482WI96"/>
<dbReference type="STRING" id="195883.A0A482WI96"/>
<dbReference type="InParanoid" id="A0A482WI96"/>
<gene>
    <name evidence="1" type="ORF">LSTR_LSTR000826</name>
</gene>